<dbReference type="AlphaFoldDB" id="A0A162JPK6"/>
<evidence type="ECO:0000256" key="7">
    <source>
        <dbReference type="ARBA" id="ARBA00022927"/>
    </source>
</evidence>
<keyword evidence="6" id="KW-0496">Mitochondrion</keyword>
<evidence type="ECO:0000256" key="8">
    <source>
        <dbReference type="ARBA" id="ARBA00022989"/>
    </source>
</evidence>
<evidence type="ECO:0000313" key="16">
    <source>
        <dbReference type="Proteomes" id="UP000076881"/>
    </source>
</evidence>
<feature type="compositionally biased region" description="Polar residues" evidence="13">
    <location>
        <begin position="1"/>
        <end position="11"/>
    </location>
</feature>
<dbReference type="InterPro" id="IPR045861">
    <property type="entry name" value="CorA_cytoplasmic_dom"/>
</dbReference>
<keyword evidence="5" id="KW-0812">Transmembrane</keyword>
<keyword evidence="7" id="KW-0653">Protein transport</keyword>
<dbReference type="CDD" id="cd12829">
    <property type="entry name" value="Alr1p-like"/>
    <property type="match status" value="1"/>
</dbReference>
<feature type="region of interest" description="Disordered" evidence="13">
    <location>
        <begin position="1"/>
        <end position="59"/>
    </location>
</feature>
<keyword evidence="8" id="KW-1133">Transmembrane helix</keyword>
<keyword evidence="9" id="KW-0811">Translocation</keyword>
<dbReference type="InterPro" id="IPR002523">
    <property type="entry name" value="MgTranspt_CorA/ZnTranspt_ZntB"/>
</dbReference>
<evidence type="ECO:0000256" key="10">
    <source>
        <dbReference type="ARBA" id="ARBA00023136"/>
    </source>
</evidence>
<dbReference type="PANTHER" id="PTHR21535:SF55">
    <property type="entry name" value="MAGNESIUM TRANSPORTER ALR1-RELATED"/>
    <property type="match status" value="1"/>
</dbReference>
<feature type="compositionally biased region" description="Basic and acidic residues" evidence="13">
    <location>
        <begin position="109"/>
        <end position="124"/>
    </location>
</feature>
<dbReference type="InterPro" id="IPR044089">
    <property type="entry name" value="Alr1-like"/>
</dbReference>
<comment type="similarity">
    <text evidence="4">Belongs to the CorA metal ion transporter (MIT) (TC 1.A.35) family.</text>
</comment>
<feature type="domain" description="Tim10-like" evidence="14">
    <location>
        <begin position="670"/>
        <end position="733"/>
    </location>
</feature>
<reference evidence="15 16" key="1">
    <citation type="journal article" date="2016" name="Genome Biol. Evol.">
        <title>Divergent and convergent evolution of fungal pathogenicity.</title>
        <authorList>
            <person name="Shang Y."/>
            <person name="Xiao G."/>
            <person name="Zheng P."/>
            <person name="Cen K."/>
            <person name="Zhan S."/>
            <person name="Wang C."/>
        </authorList>
    </citation>
    <scope>NUCLEOTIDE SEQUENCE [LARGE SCALE GENOMIC DNA]</scope>
    <source>
        <strain evidence="15 16">RCEF 1005</strain>
    </source>
</reference>
<name>A0A162JPK6_CORDF</name>
<dbReference type="Gene3D" id="3.30.460.20">
    <property type="entry name" value="CorA soluble domain-like"/>
    <property type="match status" value="1"/>
</dbReference>
<feature type="compositionally biased region" description="Low complexity" evidence="13">
    <location>
        <begin position="89"/>
        <end position="101"/>
    </location>
</feature>
<evidence type="ECO:0000256" key="12">
    <source>
        <dbReference type="ARBA" id="ARBA00023186"/>
    </source>
</evidence>
<dbReference type="SUPFAM" id="SSF144083">
    <property type="entry name" value="Magnesium transport protein CorA, transmembrane region"/>
    <property type="match status" value="1"/>
</dbReference>
<dbReference type="FunFam" id="1.20.58.340:FF:000027">
    <property type="entry name" value="CorA family metal ion transporter (Eurofung)"/>
    <property type="match status" value="1"/>
</dbReference>
<dbReference type="PANTHER" id="PTHR21535">
    <property type="entry name" value="MAGNESIUM AND COBALT TRANSPORT PROTEIN/MITOCHONDRIAL IMPORT INNER MEMBRANE TRANSLOCASE SUBUNIT TIM8"/>
    <property type="match status" value="1"/>
</dbReference>
<evidence type="ECO:0000256" key="4">
    <source>
        <dbReference type="ARBA" id="ARBA00009765"/>
    </source>
</evidence>
<dbReference type="STRING" id="1081108.A0A162JPK6"/>
<protein>
    <submittedName>
        <fullName evidence="15">Mg2+ transporter protein, CorA-like protein</fullName>
    </submittedName>
</protein>
<dbReference type="SUPFAM" id="SSF143865">
    <property type="entry name" value="CorA soluble domain-like"/>
    <property type="match status" value="1"/>
</dbReference>
<evidence type="ECO:0000256" key="13">
    <source>
        <dbReference type="SAM" id="MobiDB-lite"/>
    </source>
</evidence>
<keyword evidence="10" id="KW-0472">Membrane</keyword>
<evidence type="ECO:0000256" key="9">
    <source>
        <dbReference type="ARBA" id="ARBA00023010"/>
    </source>
</evidence>
<dbReference type="GO" id="GO:0005743">
    <property type="term" value="C:mitochondrial inner membrane"/>
    <property type="evidence" value="ECO:0007669"/>
    <property type="project" value="UniProtKB-SubCell"/>
</dbReference>
<evidence type="ECO:0000256" key="1">
    <source>
        <dbReference type="ARBA" id="ARBA00004137"/>
    </source>
</evidence>
<feature type="compositionally biased region" description="Polar residues" evidence="13">
    <location>
        <begin position="236"/>
        <end position="256"/>
    </location>
</feature>
<dbReference type="Proteomes" id="UP000076881">
    <property type="component" value="Unassembled WGS sequence"/>
</dbReference>
<gene>
    <name evidence="15" type="ORF">LEL_09137</name>
</gene>
<evidence type="ECO:0000256" key="6">
    <source>
        <dbReference type="ARBA" id="ARBA00022792"/>
    </source>
</evidence>
<feature type="region of interest" description="Disordered" evidence="13">
    <location>
        <begin position="219"/>
        <end position="256"/>
    </location>
</feature>
<comment type="caution">
    <text evidence="15">The sequence shown here is derived from an EMBL/GenBank/DDBJ whole genome shotgun (WGS) entry which is preliminary data.</text>
</comment>
<dbReference type="GO" id="GO:0015031">
    <property type="term" value="P:protein transport"/>
    <property type="evidence" value="ECO:0007669"/>
    <property type="project" value="UniProtKB-KW"/>
</dbReference>
<dbReference type="OrthoDB" id="29879at2759"/>
<comment type="similarity">
    <text evidence="3">Belongs to the small Tim family.</text>
</comment>
<organism evidence="15 16">
    <name type="scientific">Akanthomyces lecanii RCEF 1005</name>
    <dbReference type="NCBI Taxonomy" id="1081108"/>
    <lineage>
        <taxon>Eukaryota</taxon>
        <taxon>Fungi</taxon>
        <taxon>Dikarya</taxon>
        <taxon>Ascomycota</taxon>
        <taxon>Pezizomycotina</taxon>
        <taxon>Sordariomycetes</taxon>
        <taxon>Hypocreomycetidae</taxon>
        <taxon>Hypocreales</taxon>
        <taxon>Cordycipitaceae</taxon>
        <taxon>Akanthomyces</taxon>
        <taxon>Cordyceps confragosa</taxon>
    </lineage>
</organism>
<dbReference type="Gene3D" id="1.20.58.340">
    <property type="entry name" value="Magnesium transport protein CorA, transmembrane region"/>
    <property type="match status" value="2"/>
</dbReference>
<feature type="region of interest" description="Disordered" evidence="13">
    <location>
        <begin position="72"/>
        <end position="154"/>
    </location>
</feature>
<proteinExistence type="inferred from homology"/>
<evidence type="ECO:0000256" key="2">
    <source>
        <dbReference type="ARBA" id="ARBA00004141"/>
    </source>
</evidence>
<dbReference type="GO" id="GO:0015095">
    <property type="term" value="F:magnesium ion transmembrane transporter activity"/>
    <property type="evidence" value="ECO:0007669"/>
    <property type="project" value="InterPro"/>
</dbReference>
<evidence type="ECO:0000256" key="3">
    <source>
        <dbReference type="ARBA" id="ARBA00006720"/>
    </source>
</evidence>
<dbReference type="GO" id="GO:0010961">
    <property type="term" value="P:intracellular magnesium ion homeostasis"/>
    <property type="evidence" value="ECO:0007669"/>
    <property type="project" value="TreeGrafter"/>
</dbReference>
<accession>A0A162JPK6</accession>
<keyword evidence="11" id="KW-1015">Disulfide bond</keyword>
<evidence type="ECO:0000256" key="11">
    <source>
        <dbReference type="ARBA" id="ARBA00023157"/>
    </source>
</evidence>
<dbReference type="InterPro" id="IPR004217">
    <property type="entry name" value="Tim10-like"/>
</dbReference>
<keyword evidence="7" id="KW-0813">Transport</keyword>
<dbReference type="Gene3D" id="1.10.287.810">
    <property type="entry name" value="Mitochondrial import inner membrane translocase subunit tim13 like domains"/>
    <property type="match status" value="1"/>
</dbReference>
<dbReference type="Pfam" id="PF02953">
    <property type="entry name" value="zf-Tim10_DDP"/>
    <property type="match status" value="1"/>
</dbReference>
<comment type="subcellular location">
    <subcellularLocation>
        <location evidence="2">Membrane</location>
        <topology evidence="2">Multi-pass membrane protein</topology>
    </subcellularLocation>
    <subcellularLocation>
        <location evidence="1">Mitochondrion inner membrane</location>
        <topology evidence="1">Peripheral membrane protein</topology>
        <orientation evidence="1">Intermembrane side</orientation>
    </subcellularLocation>
</comment>
<keyword evidence="12" id="KW-0143">Chaperone</keyword>
<dbReference type="EMBL" id="AZHF01000008">
    <property type="protein sequence ID" value="OAA71902.1"/>
    <property type="molecule type" value="Genomic_DNA"/>
</dbReference>
<dbReference type="Pfam" id="PF01544">
    <property type="entry name" value="CorA"/>
    <property type="match status" value="1"/>
</dbReference>
<keyword evidence="16" id="KW-1185">Reference proteome</keyword>
<evidence type="ECO:0000256" key="5">
    <source>
        <dbReference type="ARBA" id="ARBA00022692"/>
    </source>
</evidence>
<evidence type="ECO:0000313" key="15">
    <source>
        <dbReference type="EMBL" id="OAA71902.1"/>
    </source>
</evidence>
<dbReference type="InterPro" id="IPR045863">
    <property type="entry name" value="CorA_TM1_TM2"/>
</dbReference>
<evidence type="ECO:0000259" key="14">
    <source>
        <dbReference type="Pfam" id="PF02953"/>
    </source>
</evidence>
<keyword evidence="6" id="KW-0999">Mitochondrion inner membrane</keyword>
<dbReference type="InterPro" id="IPR035427">
    <property type="entry name" value="Tim10-like_dom_sf"/>
</dbReference>
<dbReference type="SUPFAM" id="SSF144122">
    <property type="entry name" value="Tim10-like"/>
    <property type="match status" value="1"/>
</dbReference>
<sequence length="737" mass="83365">MSDNESTTPNTGFPAPVPELDDHRRQSISAQRVERPRRGTFDSLYGARQVEQEPETPAIFVRDFEEAVIDEDGADLMSGNRRGRRLTAESSESRSLSPPNSVKAFAQARRREREMSFSDPKADYEDILGPGRTLSVSSRRSHRSRSRAVEADTVSLGSNKTVEESACVPENGHHRQHQLRIDFDYLEEFIESERLAHEANRKASVTSAFNDVRTEASAQQRVQLATSDGDIIDMPSDTSSSTPEKPAAESTSVPKGQQYAFDNNRFSFFSSAWESTIHAAEFGDLVLPGEDIRGLFELPKDEGDGVWWLNINRATKEEVLSICKAFGVHPLTIEDIVTQEAREKIELFPSYYFACFRSFNMVEEPDGIEYEPFNIYTLVFREGTLSFSFAPNSHASHVRRRITALKDYVALSSDWICYALIDDIVDCFAPVINQIETEADAIEDEVFIMRHDDSNTFLRSIGRVRKNCMALLRLLGGKADVLRGFTKRCNENYQVTPHMDIGMYLGDIQDHVVTMANNLGHCEKLLSRAHSNYLATLSINNISQGTDTNRVLSKITFLASVLVPLNLVSGMFGMNVRVPFQNDKVESLGPFFGILSFMILLGRQVTKNFSTLRRVFLDVRLPFDLAIILHKRVRLLSHPDIVQHITRTMDNFESSSLSRLNDGDKAELQKFLANEQQRSSIQTETHKLTQTCWKKCVTSSIKDSKLDRSEETCLANCVDRFLDLNHLTIKHLNNMRS</sequence>
<dbReference type="GO" id="GO:0005886">
    <property type="term" value="C:plasma membrane"/>
    <property type="evidence" value="ECO:0007669"/>
    <property type="project" value="TreeGrafter"/>
</dbReference>